<dbReference type="InterPro" id="IPR052973">
    <property type="entry name" value="Fungal_sec-metab_reg_TF"/>
</dbReference>
<gene>
    <name evidence="2" type="ORF">BT67DRAFT_439784</name>
</gene>
<dbReference type="GO" id="GO:0000981">
    <property type="term" value="F:DNA-binding transcription factor activity, RNA polymerase II-specific"/>
    <property type="evidence" value="ECO:0007669"/>
    <property type="project" value="InterPro"/>
</dbReference>
<sequence>MPTSYTGDFPVHDGQEKPLPAGQLISGVNAGGKPYGDFDDSGVSSGWGGTRLARCFAGISMCPPCSPFESRLALQPLLGAPSYDYDDGKPPALDTAVVSMQPRAQVPLAPTPTTPGIGPPYACDDLLMASQYFVGYPPLQPTRVMGAQHTTGREEMIYPAISPMAKFDGNEDSSHSGSGVGAQAQACLMDSPLQMGAMPGAYVSGNESSKYDSRNDFMDLPSRFQPIHGHDAESGADQFGVLEGSAGLDFLSPHKSTPVKRGPFRDPDQREKTALTRKMGSCIRCRMQRIRCNLDPEDERGPCLSCKKISTSTRVYRLNCLRWKIIDVRLFKPGPVKEQAWTNRWKDGVMDEIGTWDSAELKSIQVTEGYTGKSVKLQVRQFKPLPGDSLERTWIDANKVKRRVSIPPFAIVNLDDARAAFDRYIKVGLQDCCNRLLGPRDKLLWQTYSLAIRTASDPSTDSSERALLVATLDLWMSVRLTTKSFEIVGDETLGMSRDTINDPGNPLHGKIPIPPVLGAQIDSFLIHQIQARLRQKALESLQKMTQSKKQKTWLTTFLVSFILLHNMSLITRHDADYAKKHGMQRRFAREVHVKEYNLGANTLLSYFHYCNKSVYPFSADCKDQDLQTLAELNDEAITFVHFTRRFAAEHRKEWEDLWLGEEYEHEYYYMSQLFEQNWKPRIMV</sequence>
<keyword evidence="3" id="KW-1185">Reference proteome</keyword>
<dbReference type="AlphaFoldDB" id="A0AAN6UQ32"/>
<proteinExistence type="predicted"/>
<dbReference type="InterPro" id="IPR001138">
    <property type="entry name" value="Zn2Cys6_DnaBD"/>
</dbReference>
<dbReference type="CDD" id="cd00067">
    <property type="entry name" value="GAL4"/>
    <property type="match status" value="1"/>
</dbReference>
<dbReference type="PANTHER" id="PTHR35392">
    <property type="entry name" value="ZN(II)2CYS6 TRANSCRIPTION FACTOR (EUROFUNG)-RELATED-RELATED"/>
    <property type="match status" value="1"/>
</dbReference>
<reference evidence="2" key="2">
    <citation type="submission" date="2023-05" db="EMBL/GenBank/DDBJ databases">
        <authorList>
            <consortium name="Lawrence Berkeley National Laboratory"/>
            <person name="Steindorff A."/>
            <person name="Hensen N."/>
            <person name="Bonometti L."/>
            <person name="Westerberg I."/>
            <person name="Brannstrom I.O."/>
            <person name="Guillou S."/>
            <person name="Cros-Aarteil S."/>
            <person name="Calhoun S."/>
            <person name="Haridas S."/>
            <person name="Kuo A."/>
            <person name="Mondo S."/>
            <person name="Pangilinan J."/>
            <person name="Riley R."/>
            <person name="Labutti K."/>
            <person name="Andreopoulos B."/>
            <person name="Lipzen A."/>
            <person name="Chen C."/>
            <person name="Yanf M."/>
            <person name="Daum C."/>
            <person name="Ng V."/>
            <person name="Clum A."/>
            <person name="Ohm R."/>
            <person name="Martin F."/>
            <person name="Silar P."/>
            <person name="Natvig D."/>
            <person name="Lalanne C."/>
            <person name="Gautier V."/>
            <person name="Ament-Velasquez S.L."/>
            <person name="Kruys A."/>
            <person name="Hutchinson M.I."/>
            <person name="Powell A.J."/>
            <person name="Barry K."/>
            <person name="Miller A.N."/>
            <person name="Grigoriev I.V."/>
            <person name="Debuchy R."/>
            <person name="Gladieux P."/>
            <person name="Thoren M.H."/>
            <person name="Johannesson H."/>
        </authorList>
    </citation>
    <scope>NUCLEOTIDE SEQUENCE</scope>
    <source>
        <strain evidence="2">CBS 123565</strain>
    </source>
</reference>
<dbReference type="PANTHER" id="PTHR35392:SF3">
    <property type="entry name" value="ZN(2)-C6 FUNGAL-TYPE DOMAIN-CONTAINING PROTEIN"/>
    <property type="match status" value="1"/>
</dbReference>
<evidence type="ECO:0008006" key="4">
    <source>
        <dbReference type="Google" id="ProtNLM"/>
    </source>
</evidence>
<evidence type="ECO:0000256" key="1">
    <source>
        <dbReference type="ARBA" id="ARBA00023242"/>
    </source>
</evidence>
<name>A0AAN6UQ32_9PEZI</name>
<reference evidence="2" key="1">
    <citation type="journal article" date="2023" name="Mol. Phylogenet. Evol.">
        <title>Genome-scale phylogeny and comparative genomics of the fungal order Sordariales.</title>
        <authorList>
            <person name="Hensen N."/>
            <person name="Bonometti L."/>
            <person name="Westerberg I."/>
            <person name="Brannstrom I.O."/>
            <person name="Guillou S."/>
            <person name="Cros-Aarteil S."/>
            <person name="Calhoun S."/>
            <person name="Haridas S."/>
            <person name="Kuo A."/>
            <person name="Mondo S."/>
            <person name="Pangilinan J."/>
            <person name="Riley R."/>
            <person name="LaButti K."/>
            <person name="Andreopoulos B."/>
            <person name="Lipzen A."/>
            <person name="Chen C."/>
            <person name="Yan M."/>
            <person name="Daum C."/>
            <person name="Ng V."/>
            <person name="Clum A."/>
            <person name="Steindorff A."/>
            <person name="Ohm R.A."/>
            <person name="Martin F."/>
            <person name="Silar P."/>
            <person name="Natvig D.O."/>
            <person name="Lalanne C."/>
            <person name="Gautier V."/>
            <person name="Ament-Velasquez S.L."/>
            <person name="Kruys A."/>
            <person name="Hutchinson M.I."/>
            <person name="Powell A.J."/>
            <person name="Barry K."/>
            <person name="Miller A.N."/>
            <person name="Grigoriev I.V."/>
            <person name="Debuchy R."/>
            <person name="Gladieux P."/>
            <person name="Hiltunen Thoren M."/>
            <person name="Johannesson H."/>
        </authorList>
    </citation>
    <scope>NUCLEOTIDE SEQUENCE</scope>
    <source>
        <strain evidence="2">CBS 123565</strain>
    </source>
</reference>
<dbReference type="Proteomes" id="UP001304895">
    <property type="component" value="Unassembled WGS sequence"/>
</dbReference>
<accession>A0AAN6UQ32</accession>
<dbReference type="GO" id="GO:0008270">
    <property type="term" value="F:zinc ion binding"/>
    <property type="evidence" value="ECO:0007669"/>
    <property type="project" value="InterPro"/>
</dbReference>
<evidence type="ECO:0000313" key="3">
    <source>
        <dbReference type="Proteomes" id="UP001304895"/>
    </source>
</evidence>
<comment type="caution">
    <text evidence="2">The sequence shown here is derived from an EMBL/GenBank/DDBJ whole genome shotgun (WGS) entry which is preliminary data.</text>
</comment>
<keyword evidence="1" id="KW-0539">Nucleus</keyword>
<evidence type="ECO:0000313" key="2">
    <source>
        <dbReference type="EMBL" id="KAK4136766.1"/>
    </source>
</evidence>
<dbReference type="EMBL" id="MU853403">
    <property type="protein sequence ID" value="KAK4136766.1"/>
    <property type="molecule type" value="Genomic_DNA"/>
</dbReference>
<organism evidence="2 3">
    <name type="scientific">Trichocladium antarcticum</name>
    <dbReference type="NCBI Taxonomy" id="1450529"/>
    <lineage>
        <taxon>Eukaryota</taxon>
        <taxon>Fungi</taxon>
        <taxon>Dikarya</taxon>
        <taxon>Ascomycota</taxon>
        <taxon>Pezizomycotina</taxon>
        <taxon>Sordariomycetes</taxon>
        <taxon>Sordariomycetidae</taxon>
        <taxon>Sordariales</taxon>
        <taxon>Chaetomiaceae</taxon>
        <taxon>Trichocladium</taxon>
    </lineage>
</organism>
<protein>
    <recommendedName>
        <fullName evidence="4">Zn(2)-C6 fungal-type domain-containing protein</fullName>
    </recommendedName>
</protein>